<name>A0A8B6G626_MYTGA</name>
<keyword evidence="1" id="KW-0812">Transmembrane</keyword>
<dbReference type="AlphaFoldDB" id="A0A8B6G626"/>
<keyword evidence="5" id="KW-1185">Reference proteome</keyword>
<sequence>MMKSFLIMLCLLIQLTVINKNTTSRQKIQSYSIVTPHDLQKDGTSMIGLNFLDVVLVFLCFVVSFVVFERYRFNKKMKKQVQLLRRNSVNHDVLISRLSPFLEDSRSRNSGIEMPLRKLNRNIDYLVSDIKSHNSELEKIQTQFTSFKVEWLEQSKLYVNIPESVIVSSIEAPQIASELASLRDYIDDGLDKFRIAMESNRSSLDTAKAAVEQLLISEAKKIMLSINFTLKILRAFQMMQYTNITKKEQRSWDKIPGLIPDIPGLVKALRIDHLTGSFIKLTKEKEDFVQSITEARCAIDNSGMFIEVARPLTNCEMCRNLYQVPIEYEISVEDFSKKYAYTAVPVLIKDATKNWTAMNTFSYDFLKELYVNTTDAFEVTEEECQFFPYKTDFESLEDAFNMTDDRAHFKEGEETWYFGWSNCHPDISTILRKHYNRPYFLPNDSESSSLDWIFMGGSGLGAFVHLDYVQRPSWQAQISGKKTWTLVPTPECEDICHSMNVTVHKGDIFVVDTNQWYHSTFIHPGEVSITIGSEYD</sequence>
<dbReference type="EMBL" id="UYJE01007935">
    <property type="protein sequence ID" value="VDI59273.1"/>
    <property type="molecule type" value="Genomic_DNA"/>
</dbReference>
<accession>A0A8B6G626</accession>
<dbReference type="SUPFAM" id="SSF51197">
    <property type="entry name" value="Clavaminate synthase-like"/>
    <property type="match status" value="1"/>
</dbReference>
<comment type="caution">
    <text evidence="4">The sequence shown here is derived from an EMBL/GenBank/DDBJ whole genome shotgun (WGS) entry which is preliminary data.</text>
</comment>
<dbReference type="GO" id="GO:0016706">
    <property type="term" value="F:2-oxoglutarate-dependent dioxygenase activity"/>
    <property type="evidence" value="ECO:0007669"/>
    <property type="project" value="TreeGrafter"/>
</dbReference>
<feature type="domain" description="Cupin-like" evidence="3">
    <location>
        <begin position="334"/>
        <end position="491"/>
    </location>
</feature>
<keyword evidence="1" id="KW-0472">Membrane</keyword>
<evidence type="ECO:0000313" key="5">
    <source>
        <dbReference type="Proteomes" id="UP000596742"/>
    </source>
</evidence>
<feature type="transmembrane region" description="Helical" evidence="1">
    <location>
        <begin position="49"/>
        <end position="68"/>
    </location>
</feature>
<organism evidence="4 5">
    <name type="scientific">Mytilus galloprovincialis</name>
    <name type="common">Mediterranean mussel</name>
    <dbReference type="NCBI Taxonomy" id="29158"/>
    <lineage>
        <taxon>Eukaryota</taxon>
        <taxon>Metazoa</taxon>
        <taxon>Spiralia</taxon>
        <taxon>Lophotrochozoa</taxon>
        <taxon>Mollusca</taxon>
        <taxon>Bivalvia</taxon>
        <taxon>Autobranchia</taxon>
        <taxon>Pteriomorphia</taxon>
        <taxon>Mytilida</taxon>
        <taxon>Mytiloidea</taxon>
        <taxon>Mytilidae</taxon>
        <taxon>Mytilinae</taxon>
        <taxon>Mytilus</taxon>
    </lineage>
</organism>
<evidence type="ECO:0000256" key="2">
    <source>
        <dbReference type="SAM" id="SignalP"/>
    </source>
</evidence>
<evidence type="ECO:0000313" key="4">
    <source>
        <dbReference type="EMBL" id="VDI59273.1"/>
    </source>
</evidence>
<evidence type="ECO:0000256" key="1">
    <source>
        <dbReference type="SAM" id="Phobius"/>
    </source>
</evidence>
<protein>
    <recommendedName>
        <fullName evidence="3">Cupin-like domain-containing protein</fullName>
    </recommendedName>
</protein>
<feature type="signal peptide" evidence="2">
    <location>
        <begin position="1"/>
        <end position="18"/>
    </location>
</feature>
<proteinExistence type="predicted"/>
<dbReference type="InterPro" id="IPR050910">
    <property type="entry name" value="JMJD6_ArgDemeth/LysHydrox"/>
</dbReference>
<gene>
    <name evidence="4" type="ORF">MGAL_10B045274</name>
</gene>
<reference evidence="4" key="1">
    <citation type="submission" date="2018-11" db="EMBL/GenBank/DDBJ databases">
        <authorList>
            <person name="Alioto T."/>
            <person name="Alioto T."/>
        </authorList>
    </citation>
    <scope>NUCLEOTIDE SEQUENCE</scope>
</reference>
<dbReference type="Proteomes" id="UP000596742">
    <property type="component" value="Unassembled WGS sequence"/>
</dbReference>
<dbReference type="InterPro" id="IPR041667">
    <property type="entry name" value="Cupin_8"/>
</dbReference>
<feature type="chain" id="PRO_5032930974" description="Cupin-like domain-containing protein" evidence="2">
    <location>
        <begin position="19"/>
        <end position="536"/>
    </location>
</feature>
<keyword evidence="2" id="KW-0732">Signal</keyword>
<dbReference type="OrthoDB" id="10063099at2759"/>
<dbReference type="Pfam" id="PF13621">
    <property type="entry name" value="Cupin_8"/>
    <property type="match status" value="1"/>
</dbReference>
<dbReference type="PANTHER" id="PTHR12480:SF19">
    <property type="entry name" value="CUPIN-LIKE DOMAIN-CONTAINING PROTEIN"/>
    <property type="match status" value="1"/>
</dbReference>
<evidence type="ECO:0000259" key="3">
    <source>
        <dbReference type="Pfam" id="PF13621"/>
    </source>
</evidence>
<dbReference type="PANTHER" id="PTHR12480">
    <property type="entry name" value="ARGININE DEMETHYLASE AND LYSYL-HYDROXYLASE JMJD"/>
    <property type="match status" value="1"/>
</dbReference>
<dbReference type="Gene3D" id="2.60.120.650">
    <property type="entry name" value="Cupin"/>
    <property type="match status" value="1"/>
</dbReference>
<keyword evidence="1" id="KW-1133">Transmembrane helix</keyword>